<organism evidence="1 2">
    <name type="scientific">Porites lobata</name>
    <dbReference type="NCBI Taxonomy" id="104759"/>
    <lineage>
        <taxon>Eukaryota</taxon>
        <taxon>Metazoa</taxon>
        <taxon>Cnidaria</taxon>
        <taxon>Anthozoa</taxon>
        <taxon>Hexacorallia</taxon>
        <taxon>Scleractinia</taxon>
        <taxon>Fungiina</taxon>
        <taxon>Poritidae</taxon>
        <taxon>Porites</taxon>
    </lineage>
</organism>
<dbReference type="EMBL" id="CALNXK010000029">
    <property type="protein sequence ID" value="CAH3116459.1"/>
    <property type="molecule type" value="Genomic_DNA"/>
</dbReference>
<name>A0ABN8NS35_9CNID</name>
<evidence type="ECO:0008006" key="3">
    <source>
        <dbReference type="Google" id="ProtNLM"/>
    </source>
</evidence>
<feature type="non-terminal residue" evidence="1">
    <location>
        <position position="267"/>
    </location>
</feature>
<proteinExistence type="predicted"/>
<comment type="caution">
    <text evidence="1">The sequence shown here is derived from an EMBL/GenBank/DDBJ whole genome shotgun (WGS) entry which is preliminary data.</text>
</comment>
<evidence type="ECO:0000313" key="1">
    <source>
        <dbReference type="EMBL" id="CAH3116459.1"/>
    </source>
</evidence>
<dbReference type="PANTHER" id="PTHR46704:SF1">
    <property type="entry name" value="TELOMERE LENGTH REGULATION PROTEIN TEL2 HOMOLOG"/>
    <property type="match status" value="1"/>
</dbReference>
<sequence>MTENVADLFQYELCSQPSSLFDQHGLLREANKAQLADDIWTVAKGNEMQPPEIAGEMNHVIDGGSLLQRIPWKRDETFNSIAKGYVEYIQQKFTNPIVVFDGYNAGPGTKDTAHLRRTKGLTLHAESDADLLIVQTAVDSAANSATTVVGEDTDLLVLLCLHADPLIFKSEKKQTAKKNHKVWHINRLKSVMGPELCLLLPFVHAVSGSDTTSRLYGVGKGAALRKLRSDSAFKEAAYVFTRQSSLEEIVAAGEKALCCLYGGRPNE</sequence>
<evidence type="ECO:0000313" key="2">
    <source>
        <dbReference type="Proteomes" id="UP001159405"/>
    </source>
</evidence>
<dbReference type="PANTHER" id="PTHR46704">
    <property type="entry name" value="CXC DOMAIN-CONTAINING PROTEIN-RELATED"/>
    <property type="match status" value="1"/>
</dbReference>
<keyword evidence="2" id="KW-1185">Reference proteome</keyword>
<gene>
    <name evidence="1" type="ORF">PLOB_00024398</name>
</gene>
<reference evidence="1 2" key="1">
    <citation type="submission" date="2022-05" db="EMBL/GenBank/DDBJ databases">
        <authorList>
            <consortium name="Genoscope - CEA"/>
            <person name="William W."/>
        </authorList>
    </citation>
    <scope>NUCLEOTIDE SEQUENCE [LARGE SCALE GENOMIC DNA]</scope>
</reference>
<dbReference type="Proteomes" id="UP001159405">
    <property type="component" value="Unassembled WGS sequence"/>
</dbReference>
<accession>A0ABN8NS35</accession>
<protein>
    <recommendedName>
        <fullName evidence="3">XPG-I domain-containing protein</fullName>
    </recommendedName>
</protein>